<name>A0A7J7LDK6_9MAGN</name>
<protein>
    <submittedName>
        <fullName evidence="1">Uncharacterized protein</fullName>
    </submittedName>
</protein>
<dbReference type="Proteomes" id="UP000541444">
    <property type="component" value="Unassembled WGS sequence"/>
</dbReference>
<proteinExistence type="predicted"/>
<organism evidence="1 2">
    <name type="scientific">Kingdonia uniflora</name>
    <dbReference type="NCBI Taxonomy" id="39325"/>
    <lineage>
        <taxon>Eukaryota</taxon>
        <taxon>Viridiplantae</taxon>
        <taxon>Streptophyta</taxon>
        <taxon>Embryophyta</taxon>
        <taxon>Tracheophyta</taxon>
        <taxon>Spermatophyta</taxon>
        <taxon>Magnoliopsida</taxon>
        <taxon>Ranunculales</taxon>
        <taxon>Circaeasteraceae</taxon>
        <taxon>Kingdonia</taxon>
    </lineage>
</organism>
<evidence type="ECO:0000313" key="2">
    <source>
        <dbReference type="Proteomes" id="UP000541444"/>
    </source>
</evidence>
<dbReference type="AlphaFoldDB" id="A0A7J7LDK6"/>
<evidence type="ECO:0000313" key="1">
    <source>
        <dbReference type="EMBL" id="KAF6140746.1"/>
    </source>
</evidence>
<reference evidence="1 2" key="1">
    <citation type="journal article" date="2020" name="IScience">
        <title>Genome Sequencing of the Endangered Kingdonia uniflora (Circaeasteraceae, Ranunculales) Reveals Potential Mechanisms of Evolutionary Specialization.</title>
        <authorList>
            <person name="Sun Y."/>
            <person name="Deng T."/>
            <person name="Zhang A."/>
            <person name="Moore M.J."/>
            <person name="Landis J.B."/>
            <person name="Lin N."/>
            <person name="Zhang H."/>
            <person name="Zhang X."/>
            <person name="Huang J."/>
            <person name="Zhang X."/>
            <person name="Sun H."/>
            <person name="Wang H."/>
        </authorList>
    </citation>
    <scope>NUCLEOTIDE SEQUENCE [LARGE SCALE GENOMIC DNA]</scope>
    <source>
        <strain evidence="1">TB1705</strain>
        <tissue evidence="1">Leaf</tissue>
    </source>
</reference>
<dbReference type="OrthoDB" id="2013098at2759"/>
<dbReference type="Pfam" id="PF14223">
    <property type="entry name" value="Retrotran_gag_2"/>
    <property type="match status" value="1"/>
</dbReference>
<comment type="caution">
    <text evidence="1">The sequence shown here is derived from an EMBL/GenBank/DDBJ whole genome shotgun (WGS) entry which is preliminary data.</text>
</comment>
<sequence length="102" mass="11798">MVKLQTLRSEFDMLYMKASESVEMFYDRVITIVNQLCVNGEKIEDQGMAEKIVRSMTQKFEYVVAIEKSNDMKNMSLKTLMGSLLSHELRIKQFDSSSTSLE</sequence>
<dbReference type="PANTHER" id="PTHR35317:SF28">
    <property type="entry name" value="ZINC FINGER, CCHC-TYPE, RIBONUCLEASE H-LIKE DOMAIN, GAG-PRE-INTEGRASE DOMAIN PROTEIN-RELATED"/>
    <property type="match status" value="1"/>
</dbReference>
<dbReference type="PANTHER" id="PTHR35317">
    <property type="entry name" value="OS04G0629600 PROTEIN"/>
    <property type="match status" value="1"/>
</dbReference>
<gene>
    <name evidence="1" type="ORF">GIB67_035173</name>
</gene>
<accession>A0A7J7LDK6</accession>
<dbReference type="EMBL" id="JACGCM010002352">
    <property type="protein sequence ID" value="KAF6140746.1"/>
    <property type="molecule type" value="Genomic_DNA"/>
</dbReference>
<keyword evidence="2" id="KW-1185">Reference proteome</keyword>